<evidence type="ECO:0000256" key="4">
    <source>
        <dbReference type="ARBA" id="ARBA00022448"/>
    </source>
</evidence>
<dbReference type="SUPFAM" id="SSF63380">
    <property type="entry name" value="Riboflavin synthase domain-like"/>
    <property type="match status" value="1"/>
</dbReference>
<evidence type="ECO:0000256" key="1">
    <source>
        <dbReference type="ARBA" id="ARBA00004715"/>
    </source>
</evidence>
<keyword evidence="12 15" id="KW-0411">Iron-sulfur</keyword>
<evidence type="ECO:0000256" key="2">
    <source>
        <dbReference type="ARBA" id="ARBA00006422"/>
    </source>
</evidence>
<dbReference type="PANTHER" id="PTHR43513">
    <property type="entry name" value="DIHYDROOROTATE DEHYDROGENASE B (NAD(+)), ELECTRON TRANSFER SUBUNIT"/>
    <property type="match status" value="1"/>
</dbReference>
<dbReference type="GO" id="GO:0044205">
    <property type="term" value="P:'de novo' UMP biosynthetic process"/>
    <property type="evidence" value="ECO:0007669"/>
    <property type="project" value="UniProtKB-UniRule"/>
</dbReference>
<keyword evidence="6 15" id="KW-0001">2Fe-2S</keyword>
<evidence type="ECO:0000313" key="20">
    <source>
        <dbReference type="Proteomes" id="UP000030147"/>
    </source>
</evidence>
<comment type="function">
    <text evidence="15">Responsible for channeling the electrons from the oxidation of dihydroorotate from the FMN redox center in the PyrD type B subunit to the ultimate electron acceptor NAD(+).</text>
</comment>
<dbReference type="EMBL" id="AVBF01000066">
    <property type="protein sequence ID" value="KGP71387.1"/>
    <property type="molecule type" value="Genomic_DNA"/>
</dbReference>
<dbReference type="eggNOG" id="COG0543">
    <property type="taxonomic scope" value="Bacteria"/>
</dbReference>
<keyword evidence="10 15" id="KW-0249">Electron transport</keyword>
<keyword evidence="9 15" id="KW-0665">Pyrimidine biosynthesis</keyword>
<evidence type="ECO:0000256" key="10">
    <source>
        <dbReference type="ARBA" id="ARBA00022982"/>
    </source>
</evidence>
<keyword evidence="20" id="KW-1185">Reference proteome</keyword>
<evidence type="ECO:0000259" key="18">
    <source>
        <dbReference type="PROSITE" id="PS51384"/>
    </source>
</evidence>
<comment type="subunit">
    <text evidence="3 15">Heterotetramer of 2 PyrK and 2 PyrD type B subunits.</text>
</comment>
<keyword evidence="4 15" id="KW-0813">Transport</keyword>
<evidence type="ECO:0000256" key="6">
    <source>
        <dbReference type="ARBA" id="ARBA00022714"/>
    </source>
</evidence>
<dbReference type="InterPro" id="IPR023455">
    <property type="entry name" value="Dihydroorotate_DHASE_ETsu"/>
</dbReference>
<organism evidence="19 20">
    <name type="scientific">Pontibacillus yanchengensis Y32</name>
    <dbReference type="NCBI Taxonomy" id="1385514"/>
    <lineage>
        <taxon>Bacteria</taxon>
        <taxon>Bacillati</taxon>
        <taxon>Bacillota</taxon>
        <taxon>Bacilli</taxon>
        <taxon>Bacillales</taxon>
        <taxon>Bacillaceae</taxon>
        <taxon>Pontibacillus</taxon>
    </lineage>
</organism>
<comment type="cofactor">
    <cofactor evidence="17">
        <name>[2Fe-2S] cluster</name>
        <dbReference type="ChEBI" id="CHEBI:190135"/>
    </cofactor>
    <text evidence="17">Binds 1 [2Fe-2S] cluster per subunit.</text>
</comment>
<evidence type="ECO:0000256" key="3">
    <source>
        <dbReference type="ARBA" id="ARBA00011669"/>
    </source>
</evidence>
<name>A0A0A2T6J7_9BACI</name>
<keyword evidence="7 15" id="KW-0479">Metal-binding</keyword>
<dbReference type="GO" id="GO:0009055">
    <property type="term" value="F:electron transfer activity"/>
    <property type="evidence" value="ECO:0007669"/>
    <property type="project" value="UniProtKB-UniRule"/>
</dbReference>
<dbReference type="CDD" id="cd06218">
    <property type="entry name" value="DHOD_e_trans"/>
    <property type="match status" value="1"/>
</dbReference>
<evidence type="ECO:0000256" key="12">
    <source>
        <dbReference type="ARBA" id="ARBA00023014"/>
    </source>
</evidence>
<dbReference type="SUPFAM" id="SSF52343">
    <property type="entry name" value="Ferredoxin reductase-like, C-terminal NADP-linked domain"/>
    <property type="match status" value="1"/>
</dbReference>
<dbReference type="RefSeq" id="WP_036823078.1">
    <property type="nucleotide sequence ID" value="NZ_AVBF01000066.1"/>
</dbReference>
<dbReference type="GO" id="GO:0050660">
    <property type="term" value="F:flavin adenine dinucleotide binding"/>
    <property type="evidence" value="ECO:0007669"/>
    <property type="project" value="InterPro"/>
</dbReference>
<dbReference type="InterPro" id="IPR037117">
    <property type="entry name" value="Dihydroorotate_DH_ele_sf"/>
</dbReference>
<keyword evidence="5 15" id="KW-0285">Flavoprotein</keyword>
<comment type="cofactor">
    <cofactor evidence="15 16">
        <name>FAD</name>
        <dbReference type="ChEBI" id="CHEBI:57692"/>
    </cofactor>
    <text evidence="15 16">Binds 1 FAD per subunit.</text>
</comment>
<dbReference type="STRING" id="1385514.N782_19640"/>
<feature type="binding site" evidence="15 16">
    <location>
        <begin position="75"/>
        <end position="76"/>
    </location>
    <ligand>
        <name>FAD</name>
        <dbReference type="ChEBI" id="CHEBI:57692"/>
    </ligand>
</feature>
<evidence type="ECO:0000256" key="7">
    <source>
        <dbReference type="ARBA" id="ARBA00022723"/>
    </source>
</evidence>
<dbReference type="GO" id="GO:0016491">
    <property type="term" value="F:oxidoreductase activity"/>
    <property type="evidence" value="ECO:0007669"/>
    <property type="project" value="InterPro"/>
</dbReference>
<dbReference type="UniPathway" id="UPA00070">
    <property type="reaction ID" value="UER00945"/>
</dbReference>
<dbReference type="PIRSF" id="PIRSF006816">
    <property type="entry name" value="Cyc3_hyd_g"/>
    <property type="match status" value="1"/>
</dbReference>
<comment type="cofactor">
    <cofactor evidence="15">
        <name>[2Fe-2S] cluster</name>
        <dbReference type="ChEBI" id="CHEBI:190135"/>
    </cofactor>
    <text evidence="15">Binds 1 [2Fe-2S] cluster per subunit.</text>
</comment>
<protein>
    <recommendedName>
        <fullName evidence="13 15">Dihydroorotate dehydrogenase B (NAD(+)), electron transfer subunit</fullName>
    </recommendedName>
    <alternativeName>
        <fullName evidence="14 15">Dihydroorotate oxidase B, electron transfer subunit</fullName>
    </alternativeName>
</protein>
<dbReference type="InterPro" id="IPR017927">
    <property type="entry name" value="FAD-bd_FR_type"/>
</dbReference>
<feature type="binding site" evidence="15 17">
    <location>
        <position position="225"/>
    </location>
    <ligand>
        <name>[2Fe-2S] cluster</name>
        <dbReference type="ChEBI" id="CHEBI:190135"/>
    </ligand>
</feature>
<dbReference type="Proteomes" id="UP000030147">
    <property type="component" value="Unassembled WGS sequence"/>
</dbReference>
<keyword evidence="8 15" id="KW-0274">FAD</keyword>
<evidence type="ECO:0000256" key="5">
    <source>
        <dbReference type="ARBA" id="ARBA00022630"/>
    </source>
</evidence>
<evidence type="ECO:0000313" key="19">
    <source>
        <dbReference type="EMBL" id="KGP71387.1"/>
    </source>
</evidence>
<dbReference type="InterPro" id="IPR017938">
    <property type="entry name" value="Riboflavin_synthase-like_b-brl"/>
</dbReference>
<dbReference type="PANTHER" id="PTHR43513:SF3">
    <property type="entry name" value="DIHYDROOROTATE DEHYDROGENASE B (NAD(+)), ELECTRON TRANSFER SUBUNIT-RELATED"/>
    <property type="match status" value="1"/>
</dbReference>
<dbReference type="InterPro" id="IPR039261">
    <property type="entry name" value="FNR_nucleotide-bd"/>
</dbReference>
<dbReference type="GO" id="GO:0046872">
    <property type="term" value="F:metal ion binding"/>
    <property type="evidence" value="ECO:0007669"/>
    <property type="project" value="UniProtKB-KW"/>
</dbReference>
<comment type="similarity">
    <text evidence="2 15">Belongs to the PyrK family.</text>
</comment>
<dbReference type="InterPro" id="IPR001433">
    <property type="entry name" value="OxRdtase_FAD/NAD-bd"/>
</dbReference>
<evidence type="ECO:0000256" key="13">
    <source>
        <dbReference type="ARBA" id="ARBA00069792"/>
    </source>
</evidence>
<evidence type="ECO:0000256" key="11">
    <source>
        <dbReference type="ARBA" id="ARBA00023004"/>
    </source>
</evidence>
<dbReference type="InterPro" id="IPR019480">
    <property type="entry name" value="Dihydroorotate_DH_Fe-S-bd"/>
</dbReference>
<dbReference type="HAMAP" id="MF_01211">
    <property type="entry name" value="DHODB_Fe_S_bind"/>
    <property type="match status" value="1"/>
</dbReference>
<dbReference type="GO" id="GO:0051537">
    <property type="term" value="F:2 iron, 2 sulfur cluster binding"/>
    <property type="evidence" value="ECO:0007669"/>
    <property type="project" value="UniProtKB-KW"/>
</dbReference>
<dbReference type="InterPro" id="IPR012165">
    <property type="entry name" value="Cyt_c3_hydrogenase_gsu"/>
</dbReference>
<comment type="pathway">
    <text evidence="1 15">Pyrimidine metabolism; UMP biosynthesis via de novo pathway; orotate from (S)-dihydroorotate (NAD(+) route): step 1/1.</text>
</comment>
<keyword evidence="11 15" id="KW-0408">Iron</keyword>
<evidence type="ECO:0000256" key="17">
    <source>
        <dbReference type="PIRSR" id="PIRSR006816-2"/>
    </source>
</evidence>
<feature type="binding site" evidence="15 17">
    <location>
        <position position="222"/>
    </location>
    <ligand>
        <name>[2Fe-2S] cluster</name>
        <dbReference type="ChEBI" id="CHEBI:190135"/>
    </ligand>
</feature>
<dbReference type="NCBIfam" id="NF000799">
    <property type="entry name" value="PRK00054.1-4"/>
    <property type="match status" value="1"/>
</dbReference>
<evidence type="ECO:0000256" key="14">
    <source>
        <dbReference type="ARBA" id="ARBA00082223"/>
    </source>
</evidence>
<feature type="domain" description="FAD-binding FR-type" evidence="18">
    <location>
        <begin position="2"/>
        <end position="100"/>
    </location>
</feature>
<dbReference type="OrthoDB" id="9778346at2"/>
<sequence length="256" mass="28035">MLTKEDLIIVDNIQIARDTYEMKLTGDCVQRMTEPGQFLHVQVGDGWEHALRRPLSIANVEDDCVSIVYKVIGFGTEWLAKQPVGKTINVLAPLGNGFSYEGVKNQHVLLLGGGVGVPPLYYLARKLKERGNSITTVLGFQTKESIFYEEKFQKLGSCYIATDDGSYGTKGFVTDVVKECAFSVDQYFSCGPTPMLKAVIQSMSIPGHISLEERMGCGVGACFACVCEANNDIDVKGYRKICQDGPVFPASEVVLP</sequence>
<feature type="binding site" evidence="15 16">
    <location>
        <begin position="53"/>
        <end position="56"/>
    </location>
    <ligand>
        <name>FAD</name>
        <dbReference type="ChEBI" id="CHEBI:57692"/>
    </ligand>
</feature>
<dbReference type="FunFam" id="2.10.240.10:FF:000001">
    <property type="entry name" value="Dihydroorotate dehydrogenase B (NAD(+)), electron transfer subunit"/>
    <property type="match status" value="1"/>
</dbReference>
<reference evidence="19 20" key="1">
    <citation type="journal article" date="2015" name="Stand. Genomic Sci.">
        <title>High quality draft genome sequence of the moderately halophilic bacterium Pontibacillus yanchengensis Y32(T) and comparison among Pontibacillus genomes.</title>
        <authorList>
            <person name="Huang J."/>
            <person name="Qiao Z.X."/>
            <person name="Tang J.W."/>
            <person name="Wang G."/>
        </authorList>
    </citation>
    <scope>NUCLEOTIDE SEQUENCE [LARGE SCALE GENOMIC DNA]</scope>
    <source>
        <strain evidence="19 20">Y32</strain>
    </source>
</reference>
<dbReference type="PROSITE" id="PS51384">
    <property type="entry name" value="FAD_FR"/>
    <property type="match status" value="1"/>
</dbReference>
<evidence type="ECO:0000256" key="8">
    <source>
        <dbReference type="ARBA" id="ARBA00022827"/>
    </source>
</evidence>
<gene>
    <name evidence="15" type="primary">pyrK</name>
    <name evidence="19" type="ORF">N782_19640</name>
</gene>
<comment type="caution">
    <text evidence="19">The sequence shown here is derived from an EMBL/GenBank/DDBJ whole genome shotgun (WGS) entry which is preliminary data.</text>
</comment>
<feature type="binding site" evidence="15 17">
    <location>
        <position position="242"/>
    </location>
    <ligand>
        <name>[2Fe-2S] cluster</name>
        <dbReference type="ChEBI" id="CHEBI:190135"/>
    </ligand>
</feature>
<feature type="binding site" evidence="15 17">
    <location>
        <position position="217"/>
    </location>
    <ligand>
        <name>[2Fe-2S] cluster</name>
        <dbReference type="ChEBI" id="CHEBI:190135"/>
    </ligand>
</feature>
<evidence type="ECO:0000256" key="15">
    <source>
        <dbReference type="HAMAP-Rule" id="MF_01211"/>
    </source>
</evidence>
<accession>A0A0A2T6J7</accession>
<dbReference type="InterPro" id="IPR050353">
    <property type="entry name" value="PyrK_electron_transfer"/>
</dbReference>
<dbReference type="AlphaFoldDB" id="A0A0A2T6J7"/>
<dbReference type="Pfam" id="PF00175">
    <property type="entry name" value="NAD_binding_1"/>
    <property type="match status" value="1"/>
</dbReference>
<dbReference type="Gene3D" id="3.40.50.80">
    <property type="entry name" value="Nucleotide-binding domain of ferredoxin-NADP reductase (FNR) module"/>
    <property type="match status" value="1"/>
</dbReference>
<dbReference type="Gene3D" id="2.40.30.10">
    <property type="entry name" value="Translation factors"/>
    <property type="match status" value="1"/>
</dbReference>
<dbReference type="Pfam" id="PF10418">
    <property type="entry name" value="DHODB_Fe-S_bind"/>
    <property type="match status" value="1"/>
</dbReference>
<evidence type="ECO:0000256" key="16">
    <source>
        <dbReference type="PIRSR" id="PIRSR006816-1"/>
    </source>
</evidence>
<comment type="caution">
    <text evidence="15">Lacks conserved residue(s) required for the propagation of feature annotation.</text>
</comment>
<proteinExistence type="inferred from homology"/>
<evidence type="ECO:0000256" key="9">
    <source>
        <dbReference type="ARBA" id="ARBA00022975"/>
    </source>
</evidence>
<dbReference type="Gene3D" id="2.10.240.10">
    <property type="entry name" value="Dihydroorotate dehydrogenase, electron transfer subunit"/>
    <property type="match status" value="1"/>
</dbReference>